<dbReference type="RefSeq" id="WP_210002710.1">
    <property type="nucleotide sequence ID" value="NZ_BAAAJY010000014.1"/>
</dbReference>
<feature type="transmembrane region" description="Helical" evidence="6">
    <location>
        <begin position="29"/>
        <end position="51"/>
    </location>
</feature>
<feature type="transmembrane region" description="Helical" evidence="6">
    <location>
        <begin position="98"/>
        <end position="126"/>
    </location>
</feature>
<evidence type="ECO:0000256" key="4">
    <source>
        <dbReference type="ARBA" id="ARBA00022989"/>
    </source>
</evidence>
<keyword evidence="5 6" id="KW-0472">Membrane</keyword>
<evidence type="ECO:0000313" key="7">
    <source>
        <dbReference type="EMBL" id="MBP2388823.1"/>
    </source>
</evidence>
<feature type="transmembrane region" description="Helical" evidence="6">
    <location>
        <begin position="57"/>
        <end position="77"/>
    </location>
</feature>
<dbReference type="PANTHER" id="PTHR30028:SF0">
    <property type="entry name" value="PROTEIN ALUMINUM SENSITIVE 3"/>
    <property type="match status" value="1"/>
</dbReference>
<comment type="similarity">
    <text evidence="2">Belongs to the UPF0014 family.</text>
</comment>
<evidence type="ECO:0000256" key="2">
    <source>
        <dbReference type="ARBA" id="ARBA00005268"/>
    </source>
</evidence>
<gene>
    <name evidence="7" type="ORF">JOF47_004396</name>
</gene>
<feature type="transmembrane region" description="Helical" evidence="6">
    <location>
        <begin position="214"/>
        <end position="236"/>
    </location>
</feature>
<reference evidence="7 8" key="1">
    <citation type="submission" date="2021-03" db="EMBL/GenBank/DDBJ databases">
        <title>Sequencing the genomes of 1000 actinobacteria strains.</title>
        <authorList>
            <person name="Klenk H.-P."/>
        </authorList>
    </citation>
    <scope>NUCLEOTIDE SEQUENCE [LARGE SCALE GENOMIC DNA]</scope>
    <source>
        <strain evidence="7 8">DSM 15797</strain>
    </source>
</reference>
<feature type="transmembrane region" description="Helical" evidence="6">
    <location>
        <begin position="6"/>
        <end position="22"/>
    </location>
</feature>
<evidence type="ECO:0000256" key="1">
    <source>
        <dbReference type="ARBA" id="ARBA00004141"/>
    </source>
</evidence>
<dbReference type="InterPro" id="IPR005226">
    <property type="entry name" value="UPF0014_fam"/>
</dbReference>
<comment type="caution">
    <text evidence="7">The sequence shown here is derived from an EMBL/GenBank/DDBJ whole genome shotgun (WGS) entry which is preliminary data.</text>
</comment>
<evidence type="ECO:0000256" key="3">
    <source>
        <dbReference type="ARBA" id="ARBA00022692"/>
    </source>
</evidence>
<dbReference type="Proteomes" id="UP001296993">
    <property type="component" value="Unassembled WGS sequence"/>
</dbReference>
<proteinExistence type="inferred from homology"/>
<evidence type="ECO:0000313" key="8">
    <source>
        <dbReference type="Proteomes" id="UP001296993"/>
    </source>
</evidence>
<name>A0ABS4XKN7_9MICC</name>
<dbReference type="PANTHER" id="PTHR30028">
    <property type="entry name" value="UPF0014 INNER MEMBRANE PROTEIN YBBM-RELATED"/>
    <property type="match status" value="1"/>
</dbReference>
<protein>
    <submittedName>
        <fullName evidence="7">ABC transport system permease protein</fullName>
    </submittedName>
</protein>
<accession>A0ABS4XKN7</accession>
<comment type="subcellular location">
    <subcellularLocation>
        <location evidence="1">Membrane</location>
        <topology evidence="1">Multi-pass membrane protein</topology>
    </subcellularLocation>
</comment>
<organism evidence="7 8">
    <name type="scientific">Paeniglutamicibacter kerguelensis</name>
    <dbReference type="NCBI Taxonomy" id="254788"/>
    <lineage>
        <taxon>Bacteria</taxon>
        <taxon>Bacillati</taxon>
        <taxon>Actinomycetota</taxon>
        <taxon>Actinomycetes</taxon>
        <taxon>Micrococcales</taxon>
        <taxon>Micrococcaceae</taxon>
        <taxon>Paeniglutamicibacter</taxon>
    </lineage>
</organism>
<evidence type="ECO:0000256" key="5">
    <source>
        <dbReference type="ARBA" id="ARBA00023136"/>
    </source>
</evidence>
<keyword evidence="3 6" id="KW-0812">Transmembrane</keyword>
<keyword evidence="4 6" id="KW-1133">Transmembrane helix</keyword>
<dbReference type="Pfam" id="PF03649">
    <property type="entry name" value="UPF0014"/>
    <property type="match status" value="1"/>
</dbReference>
<feature type="transmembrane region" description="Helical" evidence="6">
    <location>
        <begin position="189"/>
        <end position="207"/>
    </location>
</feature>
<keyword evidence="8" id="KW-1185">Reference proteome</keyword>
<evidence type="ECO:0000256" key="6">
    <source>
        <dbReference type="SAM" id="Phobius"/>
    </source>
</evidence>
<dbReference type="EMBL" id="JAGIOF010000004">
    <property type="protein sequence ID" value="MBP2388823.1"/>
    <property type="molecule type" value="Genomic_DNA"/>
</dbReference>
<sequence>MFEYIRFAVVILAMVLAATALLPHAGIRLGALPLVAIIRAGVQLAAITLLLRGVESVPWTAVLFVILMLSTASFTTARRAASLPLGARAGIAETVCGALLSLAVILGTGLVGLGAQSVIAVAGIIIGGRMTASTMALRHYLVNVRAQRGEVEGWLALGAWPRESTKTARSMAVREALIPNLDQTKSTGLVTLPGAFVGALFGGAPALEAAQFQLVVLAGLALGGTVTALVATHIAAGSSRLPLDEQASS</sequence>